<dbReference type="SUPFAM" id="SSF103473">
    <property type="entry name" value="MFS general substrate transporter"/>
    <property type="match status" value="1"/>
</dbReference>
<dbReference type="GO" id="GO:0016020">
    <property type="term" value="C:membrane"/>
    <property type="evidence" value="ECO:0007669"/>
    <property type="project" value="UniProtKB-SubCell"/>
</dbReference>
<comment type="subcellular location">
    <subcellularLocation>
        <location evidence="1">Membrane</location>
        <topology evidence="1">Multi-pass membrane protein</topology>
    </subcellularLocation>
</comment>
<protein>
    <recommendedName>
        <fullName evidence="8">Major facilitator superfamily (MFS) profile domain-containing protein</fullName>
    </recommendedName>
</protein>
<dbReference type="EMBL" id="ML993584">
    <property type="protein sequence ID" value="KAF2171099.1"/>
    <property type="molecule type" value="Genomic_DNA"/>
</dbReference>
<dbReference type="RefSeq" id="XP_033671988.1">
    <property type="nucleotide sequence ID" value="XM_033815898.1"/>
</dbReference>
<dbReference type="PANTHER" id="PTHR43791:SF40">
    <property type="entry name" value="THIAMINE PATHWAY TRANSPORTER THI73"/>
    <property type="match status" value="1"/>
</dbReference>
<feature type="transmembrane region" description="Helical" evidence="7">
    <location>
        <begin position="59"/>
        <end position="76"/>
    </location>
</feature>
<comment type="similarity">
    <text evidence="6">Belongs to the major facilitator superfamily. Allantoate permease family.</text>
</comment>
<keyword evidence="5 7" id="KW-0472">Membrane</keyword>
<feature type="transmembrane region" description="Helical" evidence="7">
    <location>
        <begin position="451"/>
        <end position="470"/>
    </location>
</feature>
<dbReference type="GO" id="GO:0022857">
    <property type="term" value="F:transmembrane transporter activity"/>
    <property type="evidence" value="ECO:0007669"/>
    <property type="project" value="InterPro"/>
</dbReference>
<evidence type="ECO:0000256" key="7">
    <source>
        <dbReference type="SAM" id="Phobius"/>
    </source>
</evidence>
<dbReference type="AlphaFoldDB" id="A0A6A6CZ60"/>
<dbReference type="InterPro" id="IPR011701">
    <property type="entry name" value="MFS"/>
</dbReference>
<evidence type="ECO:0000256" key="4">
    <source>
        <dbReference type="ARBA" id="ARBA00022989"/>
    </source>
</evidence>
<feature type="domain" description="Major facilitator superfamily (MFS) profile" evidence="8">
    <location>
        <begin position="63"/>
        <end position="475"/>
    </location>
</feature>
<feature type="transmembrane region" description="Helical" evidence="7">
    <location>
        <begin position="354"/>
        <end position="374"/>
    </location>
</feature>
<evidence type="ECO:0000256" key="5">
    <source>
        <dbReference type="ARBA" id="ARBA00023136"/>
    </source>
</evidence>
<keyword evidence="2" id="KW-0813">Transport</keyword>
<feature type="transmembrane region" description="Helical" evidence="7">
    <location>
        <begin position="130"/>
        <end position="148"/>
    </location>
</feature>
<keyword evidence="3 7" id="KW-0812">Transmembrane</keyword>
<feature type="transmembrane region" description="Helical" evidence="7">
    <location>
        <begin position="324"/>
        <end position="342"/>
    </location>
</feature>
<feature type="transmembrane region" description="Helical" evidence="7">
    <location>
        <begin position="155"/>
        <end position="177"/>
    </location>
</feature>
<feature type="transmembrane region" description="Helical" evidence="7">
    <location>
        <begin position="189"/>
        <end position="210"/>
    </location>
</feature>
<evidence type="ECO:0000313" key="10">
    <source>
        <dbReference type="Proteomes" id="UP000799537"/>
    </source>
</evidence>
<gene>
    <name evidence="9" type="ORF">M409DRAFT_64058</name>
</gene>
<evidence type="ECO:0000256" key="2">
    <source>
        <dbReference type="ARBA" id="ARBA00022448"/>
    </source>
</evidence>
<keyword evidence="4 7" id="KW-1133">Transmembrane helix</keyword>
<dbReference type="Pfam" id="PF07690">
    <property type="entry name" value="MFS_1"/>
    <property type="match status" value="1"/>
</dbReference>
<reference evidence="9" key="1">
    <citation type="journal article" date="2020" name="Stud. Mycol.">
        <title>101 Dothideomycetes genomes: a test case for predicting lifestyles and emergence of pathogens.</title>
        <authorList>
            <person name="Haridas S."/>
            <person name="Albert R."/>
            <person name="Binder M."/>
            <person name="Bloem J."/>
            <person name="Labutti K."/>
            <person name="Salamov A."/>
            <person name="Andreopoulos B."/>
            <person name="Baker S."/>
            <person name="Barry K."/>
            <person name="Bills G."/>
            <person name="Bluhm B."/>
            <person name="Cannon C."/>
            <person name="Castanera R."/>
            <person name="Culley D."/>
            <person name="Daum C."/>
            <person name="Ezra D."/>
            <person name="Gonzalez J."/>
            <person name="Henrissat B."/>
            <person name="Kuo A."/>
            <person name="Liang C."/>
            <person name="Lipzen A."/>
            <person name="Lutzoni F."/>
            <person name="Magnuson J."/>
            <person name="Mondo S."/>
            <person name="Nolan M."/>
            <person name="Ohm R."/>
            <person name="Pangilinan J."/>
            <person name="Park H.-J."/>
            <person name="Ramirez L."/>
            <person name="Alfaro M."/>
            <person name="Sun H."/>
            <person name="Tritt A."/>
            <person name="Yoshinaga Y."/>
            <person name="Zwiers L.-H."/>
            <person name="Turgeon B."/>
            <person name="Goodwin S."/>
            <person name="Spatafora J."/>
            <person name="Crous P."/>
            <person name="Grigoriev I."/>
        </authorList>
    </citation>
    <scope>NUCLEOTIDE SEQUENCE</scope>
    <source>
        <strain evidence="9">ATCC 36951</strain>
    </source>
</reference>
<keyword evidence="10" id="KW-1185">Reference proteome</keyword>
<dbReference type="PROSITE" id="PS50850">
    <property type="entry name" value="MFS"/>
    <property type="match status" value="1"/>
</dbReference>
<dbReference type="InterPro" id="IPR036259">
    <property type="entry name" value="MFS_trans_sf"/>
</dbReference>
<evidence type="ECO:0000256" key="6">
    <source>
        <dbReference type="ARBA" id="ARBA00037968"/>
    </source>
</evidence>
<feature type="transmembrane region" description="Helical" evidence="7">
    <location>
        <begin position="222"/>
        <end position="242"/>
    </location>
</feature>
<evidence type="ECO:0000259" key="8">
    <source>
        <dbReference type="PROSITE" id="PS50850"/>
    </source>
</evidence>
<dbReference type="InterPro" id="IPR020846">
    <property type="entry name" value="MFS_dom"/>
</dbReference>
<proteinExistence type="inferred from homology"/>
<dbReference type="Gene3D" id="1.20.1250.20">
    <property type="entry name" value="MFS general substrate transporter like domains"/>
    <property type="match status" value="2"/>
</dbReference>
<accession>A0A6A6CZ60</accession>
<organism evidence="9 10">
    <name type="scientific">Zasmidium cellare ATCC 36951</name>
    <dbReference type="NCBI Taxonomy" id="1080233"/>
    <lineage>
        <taxon>Eukaryota</taxon>
        <taxon>Fungi</taxon>
        <taxon>Dikarya</taxon>
        <taxon>Ascomycota</taxon>
        <taxon>Pezizomycotina</taxon>
        <taxon>Dothideomycetes</taxon>
        <taxon>Dothideomycetidae</taxon>
        <taxon>Mycosphaerellales</taxon>
        <taxon>Mycosphaerellaceae</taxon>
        <taxon>Zasmidium</taxon>
    </lineage>
</organism>
<dbReference type="Proteomes" id="UP000799537">
    <property type="component" value="Unassembled WGS sequence"/>
</dbReference>
<dbReference type="PANTHER" id="PTHR43791">
    <property type="entry name" value="PERMEASE-RELATED"/>
    <property type="match status" value="1"/>
</dbReference>
<evidence type="ECO:0000256" key="1">
    <source>
        <dbReference type="ARBA" id="ARBA00004141"/>
    </source>
</evidence>
<name>A0A6A6CZ60_ZASCE</name>
<evidence type="ECO:0000256" key="3">
    <source>
        <dbReference type="ARBA" id="ARBA00022692"/>
    </source>
</evidence>
<dbReference type="OrthoDB" id="6730379at2759"/>
<evidence type="ECO:0000313" key="9">
    <source>
        <dbReference type="EMBL" id="KAF2171099.1"/>
    </source>
</evidence>
<dbReference type="FunFam" id="1.20.1250.20:FF:000064">
    <property type="entry name" value="MFS allantoate transporter"/>
    <property type="match status" value="1"/>
</dbReference>
<sequence length="512" mass="55840">MDIDSKLDVPRQEVVDSASSSVVNEKTVDDALVFLRQHQDVETSGAQVPAYVRRLRRKVDLYVISFLTVCYTLNFLDKVLYNYANVMGISRSLHLTGNDFSNAASAFYIADTVAGVPNTFLLQLLPTGKWLSICLLCWGISTSCHAALQNYGGLLTVRVLSGLFESCVPSALMLLSSQYFTRREQATRFSVWYCGLGFGQILGGLISFAFQYVTGSFEGWRIMFLAVGLFTVLFSIAVFFLVPDTPMKAWFLTDEEKVILLQHVKANQTGIENARFQPKQLWEGVTDFQIWAIGATLLLQGTGGGVVTTYSSTLVASFGFTPKISALLLMPSGLVSIAAALVAGIGSRYYGHRWAFSLFVAAVGIAGAAMLAYIPHGNRAGLLASIYLVNSLTGAGPTEYQWVLGNTAGHNKRAFFSAMLNSAFSIGNLVGPQTFKASERPTYQTARVSLVGTWSASAGGILILVVYYVLVNRHRSRKAGPEAETNDTSDVEDSKAFAGLTDKQNPAFRYQY</sequence>
<dbReference type="GeneID" id="54569170"/>